<dbReference type="VEuPathDB" id="TrichDB:TRFO_30594"/>
<feature type="domain" description="Bromo" evidence="3">
    <location>
        <begin position="44"/>
        <end position="116"/>
    </location>
</feature>
<dbReference type="OrthoDB" id="784962at2759"/>
<accession>A0A1J4JV10</accession>
<name>A0A1J4JV10_9EUKA</name>
<dbReference type="SMART" id="SM00297">
    <property type="entry name" value="BROMO"/>
    <property type="match status" value="1"/>
</dbReference>
<gene>
    <name evidence="4" type="ORF">TRFO_30594</name>
</gene>
<dbReference type="GeneID" id="94842150"/>
<sequence>MSETTSGSVQDTKYHPIEIRKEPFDRKGAFLFKQQCQNIIQEIMKIENSFFFFKPVDPEQDRAPDYYQVIIQPMSIFNVQMKLDNNEYHTPNEFIQDMRLIWYNAQHYNAPTHPVFKAAENLAAKFELLASTLPRAIEETDLNCNFQREIELRFARYRMNKKTHL</sequence>
<evidence type="ECO:0000259" key="3">
    <source>
        <dbReference type="PROSITE" id="PS50014"/>
    </source>
</evidence>
<dbReference type="RefSeq" id="XP_068355416.1">
    <property type="nucleotide sequence ID" value="XM_068507446.1"/>
</dbReference>
<dbReference type="Gene3D" id="1.20.920.10">
    <property type="entry name" value="Bromodomain-like"/>
    <property type="match status" value="1"/>
</dbReference>
<evidence type="ECO:0000313" key="4">
    <source>
        <dbReference type="EMBL" id="OHT02280.1"/>
    </source>
</evidence>
<dbReference type="Pfam" id="PF00439">
    <property type="entry name" value="Bromodomain"/>
    <property type="match status" value="1"/>
</dbReference>
<reference evidence="4" key="1">
    <citation type="submission" date="2016-10" db="EMBL/GenBank/DDBJ databases">
        <authorList>
            <person name="Benchimol M."/>
            <person name="Almeida L.G."/>
            <person name="Vasconcelos A.T."/>
            <person name="Perreira-Neves A."/>
            <person name="Rosa I.A."/>
            <person name="Tasca T."/>
            <person name="Bogo M.R."/>
            <person name="de Souza W."/>
        </authorList>
    </citation>
    <scope>NUCLEOTIDE SEQUENCE [LARGE SCALE GENOMIC DNA]</scope>
    <source>
        <strain evidence="4">K</strain>
    </source>
</reference>
<dbReference type="PROSITE" id="PS00633">
    <property type="entry name" value="BROMODOMAIN_1"/>
    <property type="match status" value="1"/>
</dbReference>
<dbReference type="InterPro" id="IPR001487">
    <property type="entry name" value="Bromodomain"/>
</dbReference>
<evidence type="ECO:0000313" key="5">
    <source>
        <dbReference type="Proteomes" id="UP000179807"/>
    </source>
</evidence>
<dbReference type="PRINTS" id="PR00503">
    <property type="entry name" value="BROMODOMAIN"/>
</dbReference>
<dbReference type="InterPro" id="IPR036427">
    <property type="entry name" value="Bromodomain-like_sf"/>
</dbReference>
<dbReference type="PANTHER" id="PTHR45926">
    <property type="entry name" value="OSJNBA0053K19.4 PROTEIN"/>
    <property type="match status" value="1"/>
</dbReference>
<evidence type="ECO:0000256" key="1">
    <source>
        <dbReference type="ARBA" id="ARBA00023117"/>
    </source>
</evidence>
<protein>
    <submittedName>
        <fullName evidence="4">Bromodomain containing protein</fullName>
    </submittedName>
</protein>
<dbReference type="Proteomes" id="UP000179807">
    <property type="component" value="Unassembled WGS sequence"/>
</dbReference>
<dbReference type="AlphaFoldDB" id="A0A1J4JV10"/>
<keyword evidence="5" id="KW-1185">Reference proteome</keyword>
<evidence type="ECO:0000256" key="2">
    <source>
        <dbReference type="PROSITE-ProRule" id="PRU00035"/>
    </source>
</evidence>
<dbReference type="PROSITE" id="PS50014">
    <property type="entry name" value="BROMODOMAIN_2"/>
    <property type="match status" value="1"/>
</dbReference>
<proteinExistence type="predicted"/>
<dbReference type="InterPro" id="IPR018359">
    <property type="entry name" value="Bromodomain_CS"/>
</dbReference>
<comment type="caution">
    <text evidence="4">The sequence shown here is derived from an EMBL/GenBank/DDBJ whole genome shotgun (WGS) entry which is preliminary data.</text>
</comment>
<dbReference type="CDD" id="cd04369">
    <property type="entry name" value="Bromodomain"/>
    <property type="match status" value="1"/>
</dbReference>
<organism evidence="4 5">
    <name type="scientific">Tritrichomonas foetus</name>
    <dbReference type="NCBI Taxonomy" id="1144522"/>
    <lineage>
        <taxon>Eukaryota</taxon>
        <taxon>Metamonada</taxon>
        <taxon>Parabasalia</taxon>
        <taxon>Tritrichomonadida</taxon>
        <taxon>Tritrichomonadidae</taxon>
        <taxon>Tritrichomonas</taxon>
    </lineage>
</organism>
<dbReference type="SUPFAM" id="SSF47370">
    <property type="entry name" value="Bromodomain"/>
    <property type="match status" value="1"/>
</dbReference>
<keyword evidence="1 2" id="KW-0103">Bromodomain</keyword>
<dbReference type="EMBL" id="MLAK01000872">
    <property type="protein sequence ID" value="OHT02280.1"/>
    <property type="molecule type" value="Genomic_DNA"/>
</dbReference>